<evidence type="ECO:0000313" key="3">
    <source>
        <dbReference type="Proteomes" id="UP001432027"/>
    </source>
</evidence>
<dbReference type="EMBL" id="BTSX01000004">
    <property type="protein sequence ID" value="GMS96417.1"/>
    <property type="molecule type" value="Genomic_DNA"/>
</dbReference>
<accession>A0AAV5TPV0</accession>
<feature type="non-terminal residue" evidence="2">
    <location>
        <position position="1"/>
    </location>
</feature>
<sequence length="337" mass="39892">KEMYLYSPTVKRHDGKIVCSNDFLNFEVGDWVIFNVLIHTTHHEVYIGGKKWPDPFTTRIKFDSPIVEVRACMYPVDQYSAISCRQQTQRCWSPDLGDLFIDAQLLRSAQLPYVAQFQNDREKLYYVTASYHKASIFNDFYGDADDARLVYWRIEHIREPVNDDAGVADWSLCPWRRDVKKYLDEKKERKSESENDASWNVVPPWYIRSSRVLTNDMICTWEEEAKRNQSRSQTRKWWGIPVIFKNGVQLDKHPQELFNILKEEWNKMEEKTKANFTDDSLRSKYSWKKVMSYDGEMLEPGSQLPPVSNRNKKKKNMDYGEDERMELVQDSAGLFMN</sequence>
<proteinExistence type="predicted"/>
<evidence type="ECO:0000256" key="1">
    <source>
        <dbReference type="SAM" id="MobiDB-lite"/>
    </source>
</evidence>
<organism evidence="2 3">
    <name type="scientific">Pristionchus entomophagus</name>
    <dbReference type="NCBI Taxonomy" id="358040"/>
    <lineage>
        <taxon>Eukaryota</taxon>
        <taxon>Metazoa</taxon>
        <taxon>Ecdysozoa</taxon>
        <taxon>Nematoda</taxon>
        <taxon>Chromadorea</taxon>
        <taxon>Rhabditida</taxon>
        <taxon>Rhabditina</taxon>
        <taxon>Diplogasteromorpha</taxon>
        <taxon>Diplogasteroidea</taxon>
        <taxon>Neodiplogasteridae</taxon>
        <taxon>Pristionchus</taxon>
    </lineage>
</organism>
<keyword evidence="3" id="KW-1185">Reference proteome</keyword>
<name>A0AAV5TPV0_9BILA</name>
<reference evidence="2" key="1">
    <citation type="submission" date="2023-10" db="EMBL/GenBank/DDBJ databases">
        <title>Genome assembly of Pristionchus species.</title>
        <authorList>
            <person name="Yoshida K."/>
            <person name="Sommer R.J."/>
        </authorList>
    </citation>
    <scope>NUCLEOTIDE SEQUENCE</scope>
    <source>
        <strain evidence="2">RS0144</strain>
    </source>
</reference>
<dbReference type="Proteomes" id="UP001432027">
    <property type="component" value="Unassembled WGS sequence"/>
</dbReference>
<feature type="region of interest" description="Disordered" evidence="1">
    <location>
        <begin position="298"/>
        <end position="319"/>
    </location>
</feature>
<evidence type="ECO:0000313" key="2">
    <source>
        <dbReference type="EMBL" id="GMS96417.1"/>
    </source>
</evidence>
<dbReference type="AlphaFoldDB" id="A0AAV5TPV0"/>
<protein>
    <submittedName>
        <fullName evidence="2">Uncharacterized protein</fullName>
    </submittedName>
</protein>
<comment type="caution">
    <text evidence="2">The sequence shown here is derived from an EMBL/GenBank/DDBJ whole genome shotgun (WGS) entry which is preliminary data.</text>
</comment>
<feature type="non-terminal residue" evidence="2">
    <location>
        <position position="337"/>
    </location>
</feature>
<gene>
    <name evidence="2" type="ORF">PENTCL1PPCAC_18592</name>
</gene>